<dbReference type="Gene3D" id="3.40.50.150">
    <property type="entry name" value="Vaccinia Virus protein VP39"/>
    <property type="match status" value="1"/>
</dbReference>
<dbReference type="SUPFAM" id="SSF53335">
    <property type="entry name" value="S-adenosyl-L-methionine-dependent methyltransferases"/>
    <property type="match status" value="1"/>
</dbReference>
<sequence>MPERQKPANFRNLLNHVSAANAKRVAASAEELAQRVLATVGARQPESRISADSQTYWRRPSGDRWQANAHWRDASVFQGSDLWSRLGHEHLDLFDAGARMAGFTGPWHRVLEWGCGGGANAIHFAPRAEEFIGVDIAAETLQECERQVRAACDTPFRPVAIDVANPEEALDAAGGLVDVFFSCYVFELIPTPEYGERLLRIARQLLTPGGLAMIQIKYDPGSWHTGPRRRAYRTGLAEMTTYGIDAFWQTTTRCGLQPLAVHLVPKNELDERYAYFFLRNGNPS</sequence>
<gene>
    <name evidence="3" type="ORF">QRX50_14600</name>
</gene>
<dbReference type="KEGG" id="acab:QRX50_14600"/>
<name>A0A9Y2MUJ6_9PSEU</name>
<dbReference type="CDD" id="cd02440">
    <property type="entry name" value="AdoMet_MTases"/>
    <property type="match status" value="1"/>
</dbReference>
<organism evidence="3 4">
    <name type="scientific">Amycolatopsis carbonis</name>
    <dbReference type="NCBI Taxonomy" id="715471"/>
    <lineage>
        <taxon>Bacteria</taxon>
        <taxon>Bacillati</taxon>
        <taxon>Actinomycetota</taxon>
        <taxon>Actinomycetes</taxon>
        <taxon>Pseudonocardiales</taxon>
        <taxon>Pseudonocardiaceae</taxon>
        <taxon>Amycolatopsis</taxon>
    </lineage>
</organism>
<dbReference type="AlphaFoldDB" id="A0A9Y2MUJ6"/>
<evidence type="ECO:0000259" key="2">
    <source>
        <dbReference type="Pfam" id="PF13649"/>
    </source>
</evidence>
<dbReference type="InterPro" id="IPR029063">
    <property type="entry name" value="SAM-dependent_MTases_sf"/>
</dbReference>
<dbReference type="EMBL" id="CP127294">
    <property type="protein sequence ID" value="WIX81895.1"/>
    <property type="molecule type" value="Genomic_DNA"/>
</dbReference>
<proteinExistence type="predicted"/>
<dbReference type="InterPro" id="IPR041698">
    <property type="entry name" value="Methyltransf_25"/>
</dbReference>
<dbReference type="GO" id="GO:0032259">
    <property type="term" value="P:methylation"/>
    <property type="evidence" value="ECO:0007669"/>
    <property type="project" value="UniProtKB-KW"/>
</dbReference>
<keyword evidence="3" id="KW-0489">Methyltransferase</keyword>
<dbReference type="EC" id="2.1.-.-" evidence="3"/>
<dbReference type="Pfam" id="PF13649">
    <property type="entry name" value="Methyltransf_25"/>
    <property type="match status" value="1"/>
</dbReference>
<evidence type="ECO:0000256" key="1">
    <source>
        <dbReference type="ARBA" id="ARBA00022679"/>
    </source>
</evidence>
<evidence type="ECO:0000313" key="3">
    <source>
        <dbReference type="EMBL" id="WIX81895.1"/>
    </source>
</evidence>
<accession>A0A9Y2MUJ6</accession>
<feature type="domain" description="Methyltransferase" evidence="2">
    <location>
        <begin position="110"/>
        <end position="210"/>
    </location>
</feature>
<keyword evidence="4" id="KW-1185">Reference proteome</keyword>
<keyword evidence="1 3" id="KW-0808">Transferase</keyword>
<protein>
    <submittedName>
        <fullName evidence="3">Class I SAM-dependent methyltransferase</fullName>
        <ecNumber evidence="3">2.1.-.-</ecNumber>
    </submittedName>
</protein>
<dbReference type="GO" id="GO:0008168">
    <property type="term" value="F:methyltransferase activity"/>
    <property type="evidence" value="ECO:0007669"/>
    <property type="project" value="UniProtKB-KW"/>
</dbReference>
<reference evidence="3 4" key="1">
    <citation type="submission" date="2023-06" db="EMBL/GenBank/DDBJ databases">
        <authorList>
            <person name="Oyuntsetseg B."/>
            <person name="Kim S.B."/>
        </authorList>
    </citation>
    <scope>NUCLEOTIDE SEQUENCE [LARGE SCALE GENOMIC DNA]</scope>
    <source>
        <strain evidence="3 4">2-15</strain>
    </source>
</reference>
<dbReference type="RefSeq" id="WP_285972476.1">
    <property type="nucleotide sequence ID" value="NZ_CP127294.1"/>
</dbReference>
<dbReference type="Proteomes" id="UP001236014">
    <property type="component" value="Chromosome"/>
</dbReference>
<dbReference type="PANTHER" id="PTHR43861">
    <property type="entry name" value="TRANS-ACONITATE 2-METHYLTRANSFERASE-RELATED"/>
    <property type="match status" value="1"/>
</dbReference>
<evidence type="ECO:0000313" key="4">
    <source>
        <dbReference type="Proteomes" id="UP001236014"/>
    </source>
</evidence>